<evidence type="ECO:0000313" key="4">
    <source>
        <dbReference type="EMBL" id="MFC6787901.1"/>
    </source>
</evidence>
<organism evidence="4 7">
    <name type="scientific">Halobaculum halobium</name>
    <dbReference type="NCBI Taxonomy" id="3032281"/>
    <lineage>
        <taxon>Archaea</taxon>
        <taxon>Methanobacteriati</taxon>
        <taxon>Methanobacteriota</taxon>
        <taxon>Stenosarchaea group</taxon>
        <taxon>Halobacteria</taxon>
        <taxon>Halobacteriales</taxon>
        <taxon>Haloferacaceae</taxon>
        <taxon>Halobaculum</taxon>
    </lineage>
</organism>
<evidence type="ECO:0000313" key="5">
    <source>
        <dbReference type="EMBL" id="MFC6787941.1"/>
    </source>
</evidence>
<protein>
    <submittedName>
        <fullName evidence="4">Uncharacterized protein</fullName>
    </submittedName>
</protein>
<dbReference type="Proteomes" id="UP001596443">
    <property type="component" value="Unassembled WGS sequence"/>
</dbReference>
<sequence>MPERTPATGPNAIRGRDIEPKSVSTEESFTDPGNRTHTRKLPLRDAIEVDIASGDSIQAAIDEAAAPDSRRSGSVRIQKGPITNDFLGDVSANDTLPITIEGGVTLSLSGVWLRETASSAGSVFDLKPNATVYADGAMLSESSGVGSWFRFNADLESIASQDQTAVYGYPRVDTTNGTPIVEFRQTNGNSVVGGYAEVHAWNAGGVARFHSGGANGWANMNRVEVRGNVSAGEAFVFDYDDGVEVTLNVVNSHGLNFTGGDRIALFDNADSTTAGVRANVLRGTMFDVASVTTPWEWTANCDSNNKVIRRWPTVAAGINDSGDETNEAVADMTI</sequence>
<dbReference type="EMBL" id="JBHSWX010000012">
    <property type="protein sequence ID" value="MFC6787980.1"/>
    <property type="molecule type" value="Genomic_DNA"/>
</dbReference>
<dbReference type="EMBL" id="JBHSWX010000012">
    <property type="protein sequence ID" value="MFC6787901.1"/>
    <property type="molecule type" value="Genomic_DNA"/>
</dbReference>
<accession>A0ABD5TEX3</accession>
<dbReference type="RefSeq" id="WP_284062033.1">
    <property type="nucleotide sequence ID" value="NZ_CP126158.1"/>
</dbReference>
<proteinExistence type="predicted"/>
<dbReference type="GeneID" id="81211124"/>
<evidence type="ECO:0000313" key="6">
    <source>
        <dbReference type="EMBL" id="MFC6787980.1"/>
    </source>
</evidence>
<evidence type="ECO:0000313" key="2">
    <source>
        <dbReference type="EMBL" id="MFC6785095.1"/>
    </source>
</evidence>
<dbReference type="AlphaFoldDB" id="A0ABD5TEX3"/>
<evidence type="ECO:0000313" key="7">
    <source>
        <dbReference type="Proteomes" id="UP001596443"/>
    </source>
</evidence>
<evidence type="ECO:0000313" key="3">
    <source>
        <dbReference type="EMBL" id="MFC6785190.1"/>
    </source>
</evidence>
<dbReference type="EMBL" id="JBHSWX010000011">
    <property type="protein sequence ID" value="MFC6785095.1"/>
    <property type="molecule type" value="Genomic_DNA"/>
</dbReference>
<dbReference type="EMBL" id="JBHSWX010000012">
    <property type="protein sequence ID" value="MFC6785190.1"/>
    <property type="molecule type" value="Genomic_DNA"/>
</dbReference>
<reference evidence="4" key="1">
    <citation type="journal article" date="2014" name="Int. J. Syst. Evol. Microbiol.">
        <title>Complete genome sequence of Corynebacterium casei LMG S-19264T (=DSM 44701T), isolated from a smear-ripened cheese.</title>
        <authorList>
            <consortium name="US DOE Joint Genome Institute (JGI-PGF)"/>
            <person name="Walter F."/>
            <person name="Albersmeier A."/>
            <person name="Kalinowski J."/>
            <person name="Ruckert C."/>
        </authorList>
    </citation>
    <scope>NUCLEOTIDE SEQUENCE [LARGE SCALE GENOMIC DNA]</scope>
    <source>
        <strain evidence="4">NBRC 112888</strain>
    </source>
</reference>
<evidence type="ECO:0000256" key="1">
    <source>
        <dbReference type="SAM" id="MobiDB-lite"/>
    </source>
</evidence>
<name>A0ABD5TEX3_9EURY</name>
<gene>
    <name evidence="2" type="ORF">ACFQFD_03590</name>
    <name evidence="3" type="ORF">ACFQFD_04125</name>
    <name evidence="4" type="ORF">ACFQFD_18425</name>
    <name evidence="5" type="ORF">ACFQFD_18625</name>
    <name evidence="6" type="ORF">ACFQFD_18820</name>
</gene>
<comment type="caution">
    <text evidence="4">The sequence shown here is derived from an EMBL/GenBank/DDBJ whole genome shotgun (WGS) entry which is preliminary data.</text>
</comment>
<reference evidence="4" key="3">
    <citation type="submission" date="2024-09" db="EMBL/GenBank/DDBJ databases">
        <authorList>
            <person name="Sun Q."/>
        </authorList>
    </citation>
    <scope>NUCLEOTIDE SEQUENCE</scope>
    <source>
        <strain evidence="4">NBRC 112888</strain>
    </source>
</reference>
<feature type="compositionally biased region" description="Polar residues" evidence="1">
    <location>
        <begin position="22"/>
        <end position="35"/>
    </location>
</feature>
<reference evidence="7" key="2">
    <citation type="journal article" date="2019" name="Int. J. Syst. Evol. Microbiol.">
        <title>The Global Catalogue of Microorganisms (GCM) 10K type strain sequencing project: providing services to taxonomists for standard genome sequencing and annotation.</title>
        <authorList>
            <consortium name="The Broad Institute Genomics Platform"/>
            <consortium name="The Broad Institute Genome Sequencing Center for Infectious Disease"/>
            <person name="Wu L."/>
            <person name="Ma J."/>
        </authorList>
    </citation>
    <scope>NUCLEOTIDE SEQUENCE [LARGE SCALE GENOMIC DNA]</scope>
    <source>
        <strain evidence="7">SYNS20</strain>
    </source>
</reference>
<dbReference type="EMBL" id="JBHSWX010000012">
    <property type="protein sequence ID" value="MFC6787941.1"/>
    <property type="molecule type" value="Genomic_DNA"/>
</dbReference>
<feature type="region of interest" description="Disordered" evidence="1">
    <location>
        <begin position="1"/>
        <end position="42"/>
    </location>
</feature>
<keyword evidence="7" id="KW-1185">Reference proteome</keyword>